<keyword evidence="3" id="KW-1185">Reference proteome</keyword>
<dbReference type="Proteomes" id="UP001050691">
    <property type="component" value="Unassembled WGS sequence"/>
</dbReference>
<evidence type="ECO:0000313" key="2">
    <source>
        <dbReference type="EMBL" id="GJJ06188.1"/>
    </source>
</evidence>
<accession>A0AAV4ZZ56</accession>
<feature type="compositionally biased region" description="Low complexity" evidence="1">
    <location>
        <begin position="124"/>
        <end position="134"/>
    </location>
</feature>
<evidence type="ECO:0000313" key="3">
    <source>
        <dbReference type="Proteomes" id="UP001050691"/>
    </source>
</evidence>
<dbReference type="EMBL" id="BPWL01000001">
    <property type="protein sequence ID" value="GJJ06188.1"/>
    <property type="molecule type" value="Genomic_DNA"/>
</dbReference>
<dbReference type="PIRSF" id="PIRSF022976">
    <property type="entry name" value="NADH_Oxi_21kDa"/>
    <property type="match status" value="1"/>
</dbReference>
<dbReference type="PANTHER" id="PTHR37325">
    <property type="entry name" value="OXIDOREDUCTASE 21 KDA SUBUNIT, PUTATIVE (AFU_ORTHOLOGUE AFUA_4G05910)-RELATED"/>
    <property type="match status" value="1"/>
</dbReference>
<dbReference type="PANTHER" id="PTHR37325:SF1">
    <property type="entry name" value="OXIDOREDUCTASE 21 KDA SUBUNIT, PUTATIVE (AFU_ORTHOLOGUE AFUA_4G05910)-RELATED"/>
    <property type="match status" value="1"/>
</dbReference>
<reference evidence="2" key="1">
    <citation type="submission" date="2021-10" db="EMBL/GenBank/DDBJ databases">
        <title>De novo Genome Assembly of Clathrus columnatus (Basidiomycota, Fungi) Using Illumina and Nanopore Sequence Data.</title>
        <authorList>
            <person name="Ogiso-Tanaka E."/>
            <person name="Itagaki H."/>
            <person name="Hosoya T."/>
            <person name="Hosaka K."/>
        </authorList>
    </citation>
    <scope>NUCLEOTIDE SEQUENCE</scope>
    <source>
        <strain evidence="2">MO-923</strain>
    </source>
</reference>
<dbReference type="InterPro" id="IPR016813">
    <property type="entry name" value="NADH_Ub_cplx-1_21kDa"/>
</dbReference>
<name>A0AAV4ZZ56_9AGAM</name>
<proteinExistence type="predicted"/>
<organism evidence="2 3">
    <name type="scientific">Clathrus columnatus</name>
    <dbReference type="NCBI Taxonomy" id="1419009"/>
    <lineage>
        <taxon>Eukaryota</taxon>
        <taxon>Fungi</taxon>
        <taxon>Dikarya</taxon>
        <taxon>Basidiomycota</taxon>
        <taxon>Agaricomycotina</taxon>
        <taxon>Agaricomycetes</taxon>
        <taxon>Phallomycetidae</taxon>
        <taxon>Phallales</taxon>
        <taxon>Clathraceae</taxon>
        <taxon>Clathrus</taxon>
    </lineage>
</organism>
<dbReference type="CDD" id="cd22849">
    <property type="entry name" value="NuzM"/>
    <property type="match status" value="1"/>
</dbReference>
<evidence type="ECO:0000256" key="1">
    <source>
        <dbReference type="SAM" id="MobiDB-lite"/>
    </source>
</evidence>
<dbReference type="AlphaFoldDB" id="A0AAV4ZZ56"/>
<comment type="caution">
    <text evidence="2">The sequence shown here is derived from an EMBL/GenBank/DDBJ whole genome shotgun (WGS) entry which is preliminary data.</text>
</comment>
<sequence>MAAARAASKVAKSADSTLYHVAPQGFWKKFRDVVAVNPEISTGLPIASLNRYPQPGSRPELYATPATKASDPAENPYWKRDVRRSYPRLSVVTQAQLSKFLLQSPEIQASITSPAPKSDDGNNAAPTTAVTAAPEPKELTEALQILNSLGKSIYTDPSNLPTPPSSYQQWIPEYAEDAPHDPNAYFPMKLVK</sequence>
<gene>
    <name evidence="2" type="ORF">Clacol_000377</name>
</gene>
<feature type="region of interest" description="Disordered" evidence="1">
    <location>
        <begin position="51"/>
        <end position="76"/>
    </location>
</feature>
<protein>
    <submittedName>
        <fullName evidence="2">Uncharacterized protein</fullName>
    </submittedName>
</protein>
<feature type="region of interest" description="Disordered" evidence="1">
    <location>
        <begin position="111"/>
        <end position="136"/>
    </location>
</feature>